<dbReference type="InterPro" id="IPR013087">
    <property type="entry name" value="Znf_C2H2_type"/>
</dbReference>
<accession>M2NG51</accession>
<dbReference type="GeneID" id="19116350"/>
<dbReference type="InterPro" id="IPR050688">
    <property type="entry name" value="Zinc_finger/UBP_domain"/>
</dbReference>
<evidence type="ECO:0000256" key="4">
    <source>
        <dbReference type="ARBA" id="ARBA00022833"/>
    </source>
</evidence>
<evidence type="ECO:0000256" key="3">
    <source>
        <dbReference type="ARBA" id="ARBA00022771"/>
    </source>
</evidence>
<evidence type="ECO:0000313" key="7">
    <source>
        <dbReference type="Proteomes" id="UP000011761"/>
    </source>
</evidence>
<dbReference type="EMBL" id="KB445553">
    <property type="protein sequence ID" value="EMC97965.1"/>
    <property type="molecule type" value="Genomic_DNA"/>
</dbReference>
<dbReference type="PROSITE" id="PS00028">
    <property type="entry name" value="ZINC_FINGER_C2H2_1"/>
    <property type="match status" value="2"/>
</dbReference>
<keyword evidence="4" id="KW-0862">Zinc</keyword>
<dbReference type="PANTHER" id="PTHR24403">
    <property type="entry name" value="ZINC FINGER PROTEIN"/>
    <property type="match status" value="1"/>
</dbReference>
<dbReference type="GO" id="GO:0010468">
    <property type="term" value="P:regulation of gene expression"/>
    <property type="evidence" value="ECO:0007669"/>
    <property type="project" value="TreeGrafter"/>
</dbReference>
<dbReference type="RefSeq" id="XP_007674665.1">
    <property type="nucleotide sequence ID" value="XM_007676475.1"/>
</dbReference>
<dbReference type="Proteomes" id="UP000011761">
    <property type="component" value="Unassembled WGS sequence"/>
</dbReference>
<dbReference type="AlphaFoldDB" id="M2NG51"/>
<feature type="domain" description="C2H2-type" evidence="5">
    <location>
        <begin position="87"/>
        <end position="108"/>
    </location>
</feature>
<dbReference type="eggNOG" id="ENOG502SAH5">
    <property type="taxonomic scope" value="Eukaryota"/>
</dbReference>
<evidence type="ECO:0000313" key="6">
    <source>
        <dbReference type="EMBL" id="EMC97965.1"/>
    </source>
</evidence>
<protein>
    <recommendedName>
        <fullName evidence="5">C2H2-type domain-containing protein</fullName>
    </recommendedName>
</protein>
<dbReference type="PANTHER" id="PTHR24403:SF67">
    <property type="entry name" value="FI01116P-RELATED"/>
    <property type="match status" value="1"/>
</dbReference>
<keyword evidence="1" id="KW-0479">Metal-binding</keyword>
<reference evidence="6 7" key="1">
    <citation type="journal article" date="2012" name="PLoS Pathog.">
        <title>Diverse lifestyles and strategies of plant pathogenesis encoded in the genomes of eighteen Dothideomycetes fungi.</title>
        <authorList>
            <person name="Ohm R.A."/>
            <person name="Feau N."/>
            <person name="Henrissat B."/>
            <person name="Schoch C.L."/>
            <person name="Horwitz B.A."/>
            <person name="Barry K.W."/>
            <person name="Condon B.J."/>
            <person name="Copeland A.C."/>
            <person name="Dhillon B."/>
            <person name="Glaser F."/>
            <person name="Hesse C.N."/>
            <person name="Kosti I."/>
            <person name="LaButti K."/>
            <person name="Lindquist E.A."/>
            <person name="Lucas S."/>
            <person name="Salamov A.A."/>
            <person name="Bradshaw R.E."/>
            <person name="Ciuffetti L."/>
            <person name="Hamelin R.C."/>
            <person name="Kema G.H.J."/>
            <person name="Lawrence C."/>
            <person name="Scott J.A."/>
            <person name="Spatafora J.W."/>
            <person name="Turgeon B.G."/>
            <person name="de Wit P.J.G.M."/>
            <person name="Zhong S."/>
            <person name="Goodwin S.B."/>
            <person name="Grigoriev I.V."/>
        </authorList>
    </citation>
    <scope>NUCLEOTIDE SEQUENCE [LARGE SCALE GENOMIC DNA]</scope>
    <source>
        <strain evidence="6 7">UAMH 10762</strain>
    </source>
</reference>
<organism evidence="6 7">
    <name type="scientific">Baudoinia panamericana (strain UAMH 10762)</name>
    <name type="common">Angels' share fungus</name>
    <name type="synonym">Baudoinia compniacensis (strain UAMH 10762)</name>
    <dbReference type="NCBI Taxonomy" id="717646"/>
    <lineage>
        <taxon>Eukaryota</taxon>
        <taxon>Fungi</taxon>
        <taxon>Dikarya</taxon>
        <taxon>Ascomycota</taxon>
        <taxon>Pezizomycotina</taxon>
        <taxon>Dothideomycetes</taxon>
        <taxon>Dothideomycetidae</taxon>
        <taxon>Mycosphaerellales</taxon>
        <taxon>Teratosphaeriaceae</taxon>
        <taxon>Baudoinia</taxon>
    </lineage>
</organism>
<keyword evidence="3" id="KW-0863">Zinc-finger</keyword>
<dbReference type="SMART" id="SM00355">
    <property type="entry name" value="ZnF_C2H2"/>
    <property type="match status" value="6"/>
</dbReference>
<evidence type="ECO:0000256" key="1">
    <source>
        <dbReference type="ARBA" id="ARBA00022723"/>
    </source>
</evidence>
<evidence type="ECO:0000259" key="5">
    <source>
        <dbReference type="PROSITE" id="PS00028"/>
    </source>
</evidence>
<name>M2NG51_BAUPA</name>
<proteinExistence type="predicted"/>
<evidence type="ECO:0000256" key="2">
    <source>
        <dbReference type="ARBA" id="ARBA00022737"/>
    </source>
</evidence>
<dbReference type="GO" id="GO:0005634">
    <property type="term" value="C:nucleus"/>
    <property type="evidence" value="ECO:0007669"/>
    <property type="project" value="TreeGrafter"/>
</dbReference>
<keyword evidence="7" id="KW-1185">Reference proteome</keyword>
<dbReference type="OrthoDB" id="8117402at2759"/>
<dbReference type="GO" id="GO:0008270">
    <property type="term" value="F:zinc ion binding"/>
    <property type="evidence" value="ECO:0007669"/>
    <property type="project" value="UniProtKB-KW"/>
</dbReference>
<dbReference type="HOGENOM" id="CLU_031491_2_0_1"/>
<dbReference type="OMA" id="VKHIVCP"/>
<sequence>MAIHGSGKEYGELKPVKCTYKDCQQRFDNEKDMKRHKKHDPNHNYCRRCDLDFNSWEELTQHKVTVMDRWQRAPRDEREDGPAHVTCEFCGLDFHTFGGRKTHRAQTHKAAQSLKCPGCEALFTKAGNMIAHLEEGHCKTITAYEFRASIVRKRITPEIMNNADEVRRRMGLTVAHGNDDQAPSFVGNITDGSEALDEEEGGVPMEPLLDQNDPEQQRGFPAMQPEVDLLSRDAPLTMGDPLSRAKREKWPRLPGISTPMDPAMLMRKLSVASTAASAIGSATTDVPSDITSRQEAALMNTSNSTNLLHTHFYDPSSPDCDVERFFHPLTQTYVCPFPGCDDLNGNEVRYETPSEIKAHVYRAHLEVRHACPTCKRRYDTATAFVRHIEDTNKCRVKDSKDFYRLLDTMTGGFIKAKLLDEPFLYSTSSAVIKADAVPLDGAMKVKFTAKLPDEV</sequence>
<gene>
    <name evidence="6" type="ORF">BAUCODRAFT_67325</name>
</gene>
<keyword evidence="2" id="KW-0677">Repeat</keyword>
<dbReference type="Gene3D" id="3.30.160.60">
    <property type="entry name" value="Classic Zinc Finger"/>
    <property type="match status" value="1"/>
</dbReference>
<dbReference type="KEGG" id="bcom:BAUCODRAFT_67325"/>
<feature type="domain" description="C2H2-type" evidence="5">
    <location>
        <begin position="116"/>
        <end position="137"/>
    </location>
</feature>